<evidence type="ECO:0000259" key="9">
    <source>
        <dbReference type="Pfam" id="PF18916"/>
    </source>
</evidence>
<proteinExistence type="predicted"/>
<dbReference type="RefSeq" id="WP_149160352.1">
    <property type="nucleotide sequence ID" value="NZ_CP043505.1"/>
</dbReference>
<keyword evidence="3 8" id="KW-0812">Transmembrane</keyword>
<evidence type="ECO:0000313" key="11">
    <source>
        <dbReference type="Proteomes" id="UP000324678"/>
    </source>
</evidence>
<evidence type="ECO:0000256" key="7">
    <source>
        <dbReference type="ARBA" id="ARBA00023235"/>
    </source>
</evidence>
<evidence type="ECO:0000313" key="10">
    <source>
        <dbReference type="EMBL" id="QEO14331.1"/>
    </source>
</evidence>
<dbReference type="Pfam" id="PF18916">
    <property type="entry name" value="Lycopene_cyc"/>
    <property type="match status" value="1"/>
</dbReference>
<feature type="transmembrane region" description="Helical" evidence="8">
    <location>
        <begin position="29"/>
        <end position="57"/>
    </location>
</feature>
<protein>
    <submittedName>
        <fullName evidence="10">Lycopene cyclase domain-containing protein</fullName>
    </submittedName>
</protein>
<dbReference type="GO" id="GO:0016117">
    <property type="term" value="P:carotenoid biosynthetic process"/>
    <property type="evidence" value="ECO:0007669"/>
    <property type="project" value="UniProtKB-KW"/>
</dbReference>
<gene>
    <name evidence="10" type="ORF">FLP10_07800</name>
</gene>
<dbReference type="GO" id="GO:0016872">
    <property type="term" value="F:intramolecular lyase activity"/>
    <property type="evidence" value="ECO:0007669"/>
    <property type="project" value="InterPro"/>
</dbReference>
<evidence type="ECO:0000256" key="3">
    <source>
        <dbReference type="ARBA" id="ARBA00022692"/>
    </source>
</evidence>
<organism evidence="10 11">
    <name type="scientific">Agromyces intestinalis</name>
    <dbReference type="NCBI Taxonomy" id="2592652"/>
    <lineage>
        <taxon>Bacteria</taxon>
        <taxon>Bacillati</taxon>
        <taxon>Actinomycetota</taxon>
        <taxon>Actinomycetes</taxon>
        <taxon>Micrococcales</taxon>
        <taxon>Microbacteriaceae</taxon>
        <taxon>Agromyces</taxon>
    </lineage>
</organism>
<dbReference type="Proteomes" id="UP000324678">
    <property type="component" value="Chromosome"/>
</dbReference>
<keyword evidence="11" id="KW-1185">Reference proteome</keyword>
<dbReference type="AlphaFoldDB" id="A0A5C1YDY9"/>
<evidence type="ECO:0000256" key="5">
    <source>
        <dbReference type="ARBA" id="ARBA00022989"/>
    </source>
</evidence>
<keyword evidence="5 8" id="KW-1133">Transmembrane helix</keyword>
<evidence type="ECO:0000256" key="6">
    <source>
        <dbReference type="ARBA" id="ARBA00023136"/>
    </source>
</evidence>
<comment type="pathway">
    <text evidence="2">Carotenoid biosynthesis.</text>
</comment>
<sequence>MTYLALCLLFLAASGIVAAIAWPRAPRGHAAALAIAAAALVVLTAVFDTVMIAAGLFAYADEHLAGPHLGLAPIEDFAYPIAALLLASAAWNLLVPAETEASDGR</sequence>
<feature type="domain" description="Lycopene cyclase" evidence="9">
    <location>
        <begin position="3"/>
        <end position="89"/>
    </location>
</feature>
<evidence type="ECO:0000256" key="1">
    <source>
        <dbReference type="ARBA" id="ARBA00004141"/>
    </source>
</evidence>
<comment type="subcellular location">
    <subcellularLocation>
        <location evidence="1">Membrane</location>
        <topology evidence="1">Multi-pass membrane protein</topology>
    </subcellularLocation>
</comment>
<feature type="transmembrane region" description="Helical" evidence="8">
    <location>
        <begin position="77"/>
        <end position="95"/>
    </location>
</feature>
<dbReference type="KEGG" id="ail:FLP10_07800"/>
<dbReference type="GO" id="GO:0045436">
    <property type="term" value="F:lycopene beta cyclase activity"/>
    <property type="evidence" value="ECO:0007669"/>
    <property type="project" value="UniProtKB-ARBA"/>
</dbReference>
<dbReference type="EMBL" id="CP043505">
    <property type="protein sequence ID" value="QEO14331.1"/>
    <property type="molecule type" value="Genomic_DNA"/>
</dbReference>
<keyword evidence="7" id="KW-0413">Isomerase</keyword>
<keyword evidence="4" id="KW-0125">Carotenoid biosynthesis</keyword>
<dbReference type="InterPro" id="IPR017825">
    <property type="entry name" value="Lycopene_cyclase_dom"/>
</dbReference>
<name>A0A5C1YDY9_9MICO</name>
<dbReference type="GO" id="GO:0016020">
    <property type="term" value="C:membrane"/>
    <property type="evidence" value="ECO:0007669"/>
    <property type="project" value="UniProtKB-SubCell"/>
</dbReference>
<evidence type="ECO:0000256" key="8">
    <source>
        <dbReference type="SAM" id="Phobius"/>
    </source>
</evidence>
<accession>A0A5C1YDY9</accession>
<reference evidence="10 11" key="1">
    <citation type="submission" date="2019-09" db="EMBL/GenBank/DDBJ databases">
        <title>Genome sequencing of strain KACC 19306.</title>
        <authorList>
            <person name="Heo J."/>
            <person name="Kim S.-J."/>
            <person name="Kim J.-S."/>
            <person name="Hong S.-B."/>
            <person name="Kwon S.-W."/>
        </authorList>
    </citation>
    <scope>NUCLEOTIDE SEQUENCE [LARGE SCALE GENOMIC DNA]</scope>
    <source>
        <strain evidence="10 11">KACC 19306</strain>
    </source>
</reference>
<evidence type="ECO:0000256" key="4">
    <source>
        <dbReference type="ARBA" id="ARBA00022746"/>
    </source>
</evidence>
<keyword evidence="6 8" id="KW-0472">Membrane</keyword>
<evidence type="ECO:0000256" key="2">
    <source>
        <dbReference type="ARBA" id="ARBA00004829"/>
    </source>
</evidence>
<dbReference type="NCBIfam" id="TIGR03462">
    <property type="entry name" value="CarR_dom_SF"/>
    <property type="match status" value="1"/>
</dbReference>
<dbReference type="OrthoDB" id="4411839at2"/>